<organism evidence="1 2">
    <name type="scientific">Neoasaia chiangmaiensis</name>
    <dbReference type="NCBI Taxonomy" id="320497"/>
    <lineage>
        <taxon>Bacteria</taxon>
        <taxon>Pseudomonadati</taxon>
        <taxon>Pseudomonadota</taxon>
        <taxon>Alphaproteobacteria</taxon>
        <taxon>Acetobacterales</taxon>
        <taxon>Acetobacteraceae</taxon>
        <taxon>Neoasaia</taxon>
    </lineage>
</organism>
<proteinExistence type="predicted"/>
<evidence type="ECO:0000313" key="2">
    <source>
        <dbReference type="Proteomes" id="UP000188604"/>
    </source>
</evidence>
<dbReference type="EMBL" id="CP014691">
    <property type="protein sequence ID" value="AQS88179.1"/>
    <property type="molecule type" value="Genomic_DNA"/>
</dbReference>
<protein>
    <submittedName>
        <fullName evidence="1">Uncharacterized protein</fullName>
    </submittedName>
</protein>
<sequence>MVVMSVNALKNAASSSIARPNLSNKDFGRHPAEVADDLIRLHAGATARLLSNEHAYWLIHGIIAKADFCFKVLEYVRQKSLAHSRQRVPRQPS</sequence>
<name>A0A1U9KR25_9PROT</name>
<dbReference type="KEGG" id="nch:A0U93_09765"/>
<reference evidence="1 2" key="1">
    <citation type="submission" date="2016-03" db="EMBL/GenBank/DDBJ databases">
        <title>Acetic acid bacteria sequencing.</title>
        <authorList>
            <person name="Brandt J."/>
            <person name="Jakob F."/>
            <person name="Vogel R.F."/>
        </authorList>
    </citation>
    <scope>NUCLEOTIDE SEQUENCE [LARGE SCALE GENOMIC DNA]</scope>
    <source>
        <strain evidence="1 2">NBRC 101099</strain>
    </source>
</reference>
<keyword evidence="2" id="KW-1185">Reference proteome</keyword>
<dbReference type="Proteomes" id="UP000188604">
    <property type="component" value="Chromosome"/>
</dbReference>
<gene>
    <name evidence="1" type="ORF">A0U93_09765</name>
</gene>
<dbReference type="STRING" id="320497.A0U93_09765"/>
<accession>A0A1U9KR25</accession>
<dbReference type="AlphaFoldDB" id="A0A1U9KR25"/>
<evidence type="ECO:0000313" key="1">
    <source>
        <dbReference type="EMBL" id="AQS88179.1"/>
    </source>
</evidence>